<proteinExistence type="predicted"/>
<gene>
    <name evidence="2" type="ORF">GCM10023184_00100</name>
</gene>
<feature type="region of interest" description="Disordered" evidence="1">
    <location>
        <begin position="211"/>
        <end position="231"/>
    </location>
</feature>
<protein>
    <submittedName>
        <fullName evidence="2">Uncharacterized protein</fullName>
    </submittedName>
</protein>
<comment type="caution">
    <text evidence="2">The sequence shown here is derived from an EMBL/GenBank/DDBJ whole genome shotgun (WGS) entry which is preliminary data.</text>
</comment>
<accession>A0ABP8G3K7</accession>
<organism evidence="2 3">
    <name type="scientific">Flaviaesturariibacter amylovorans</name>
    <dbReference type="NCBI Taxonomy" id="1084520"/>
    <lineage>
        <taxon>Bacteria</taxon>
        <taxon>Pseudomonadati</taxon>
        <taxon>Bacteroidota</taxon>
        <taxon>Chitinophagia</taxon>
        <taxon>Chitinophagales</taxon>
        <taxon>Chitinophagaceae</taxon>
        <taxon>Flaviaestuariibacter</taxon>
    </lineage>
</organism>
<keyword evidence="3" id="KW-1185">Reference proteome</keyword>
<dbReference type="Proteomes" id="UP001501725">
    <property type="component" value="Unassembled WGS sequence"/>
</dbReference>
<evidence type="ECO:0000313" key="3">
    <source>
        <dbReference type="Proteomes" id="UP001501725"/>
    </source>
</evidence>
<evidence type="ECO:0000256" key="1">
    <source>
        <dbReference type="SAM" id="MobiDB-lite"/>
    </source>
</evidence>
<reference evidence="3" key="1">
    <citation type="journal article" date="2019" name="Int. J. Syst. Evol. Microbiol.">
        <title>The Global Catalogue of Microorganisms (GCM) 10K type strain sequencing project: providing services to taxonomists for standard genome sequencing and annotation.</title>
        <authorList>
            <consortium name="The Broad Institute Genomics Platform"/>
            <consortium name="The Broad Institute Genome Sequencing Center for Infectious Disease"/>
            <person name="Wu L."/>
            <person name="Ma J."/>
        </authorList>
    </citation>
    <scope>NUCLEOTIDE SEQUENCE [LARGE SCALE GENOMIC DNA]</scope>
    <source>
        <strain evidence="3">JCM 17919</strain>
    </source>
</reference>
<sequence length="231" mass="26754">MIDSLTPTTLTAPDSAIESRQQVKNDFYTKAFDEINFGELQSNSPARHHYNYKIGQYWYTLKNDGYDDSLGLSSFDLVGEDRPDLQAVNERFTTIIDLVSEKYGRALSMHRTEQDALQGIMKDWEKESAFKSRTKPVKTPSDDGLNVTKYQWKKGDIVIELGYQIRYEREYRQPNSVSEIDEFTTQNDGKVVLHKVYKVFLGFTHNGILQESRQRSQRNTKANNLTEQSPF</sequence>
<dbReference type="EMBL" id="BAABGY010000001">
    <property type="protein sequence ID" value="GAA4316757.1"/>
    <property type="molecule type" value="Genomic_DNA"/>
</dbReference>
<name>A0ABP8G3K7_9BACT</name>
<evidence type="ECO:0000313" key="2">
    <source>
        <dbReference type="EMBL" id="GAA4316757.1"/>
    </source>
</evidence>